<dbReference type="PANTHER" id="PTHR12446:SF34">
    <property type="entry name" value="PROTEIN LIN-54 HOMOLOG"/>
    <property type="match status" value="1"/>
</dbReference>
<accession>A0ABD3N100</accession>
<proteinExistence type="inferred from homology"/>
<gene>
    <name evidence="6" type="ORF">ACHAWO_001564</name>
</gene>
<feature type="compositionally biased region" description="Polar residues" evidence="4">
    <location>
        <begin position="357"/>
        <end position="368"/>
    </location>
</feature>
<evidence type="ECO:0000256" key="2">
    <source>
        <dbReference type="ARBA" id="ARBA00007267"/>
    </source>
</evidence>
<protein>
    <recommendedName>
        <fullName evidence="5">CRC domain-containing protein</fullName>
    </recommendedName>
</protein>
<dbReference type="PANTHER" id="PTHR12446">
    <property type="entry name" value="TESMIN/TSO1-RELATED"/>
    <property type="match status" value="1"/>
</dbReference>
<reference evidence="6 7" key="1">
    <citation type="submission" date="2024-10" db="EMBL/GenBank/DDBJ databases">
        <title>Updated reference genomes for cyclostephanoid diatoms.</title>
        <authorList>
            <person name="Roberts W.R."/>
            <person name="Alverson A.J."/>
        </authorList>
    </citation>
    <scope>NUCLEOTIDE SEQUENCE [LARGE SCALE GENOMIC DNA]</scope>
    <source>
        <strain evidence="6 7">AJA010-31</strain>
    </source>
</reference>
<dbReference type="Pfam" id="PF03638">
    <property type="entry name" value="TCR"/>
    <property type="match status" value="2"/>
</dbReference>
<evidence type="ECO:0000313" key="7">
    <source>
        <dbReference type="Proteomes" id="UP001530400"/>
    </source>
</evidence>
<feature type="region of interest" description="Disordered" evidence="4">
    <location>
        <begin position="344"/>
        <end position="407"/>
    </location>
</feature>
<dbReference type="SMART" id="SM01114">
    <property type="entry name" value="CXC"/>
    <property type="match status" value="2"/>
</dbReference>
<evidence type="ECO:0000256" key="1">
    <source>
        <dbReference type="ARBA" id="ARBA00004123"/>
    </source>
</evidence>
<dbReference type="InterPro" id="IPR033467">
    <property type="entry name" value="Tesmin/TSO1-like_CXC"/>
</dbReference>
<name>A0ABD3N100_9STRA</name>
<dbReference type="EMBL" id="JALLPJ020001332">
    <property type="protein sequence ID" value="KAL3769367.1"/>
    <property type="molecule type" value="Genomic_DNA"/>
</dbReference>
<evidence type="ECO:0000256" key="4">
    <source>
        <dbReference type="SAM" id="MobiDB-lite"/>
    </source>
</evidence>
<dbReference type="AlphaFoldDB" id="A0ABD3N100"/>
<organism evidence="6 7">
    <name type="scientific">Cyclotella atomus</name>
    <dbReference type="NCBI Taxonomy" id="382360"/>
    <lineage>
        <taxon>Eukaryota</taxon>
        <taxon>Sar</taxon>
        <taxon>Stramenopiles</taxon>
        <taxon>Ochrophyta</taxon>
        <taxon>Bacillariophyta</taxon>
        <taxon>Coscinodiscophyceae</taxon>
        <taxon>Thalassiosirophycidae</taxon>
        <taxon>Stephanodiscales</taxon>
        <taxon>Stephanodiscaceae</taxon>
        <taxon>Cyclotella</taxon>
    </lineage>
</organism>
<evidence type="ECO:0000259" key="5">
    <source>
        <dbReference type="PROSITE" id="PS51634"/>
    </source>
</evidence>
<dbReference type="Proteomes" id="UP001530400">
    <property type="component" value="Unassembled WGS sequence"/>
</dbReference>
<comment type="similarity">
    <text evidence="2">Belongs to the lin-54 family.</text>
</comment>
<comment type="subcellular location">
    <subcellularLocation>
        <location evidence="1">Nucleus</location>
    </subcellularLocation>
</comment>
<evidence type="ECO:0000313" key="6">
    <source>
        <dbReference type="EMBL" id="KAL3769367.1"/>
    </source>
</evidence>
<sequence>MSSPPEETKPAILHDPNNRSTESNPPPPLPPVSLAPYRPDAPMIHPRLPRTDASNASGAAAVGMNDHVSTTWSRDEEGRPVSLHHSWHPNHPAPREPLAHPTTGAPSNYGFVRRDSRTLRSSPDYFQYRRPTSRQQMGYRHYEERDRSMMMPHAYNQRAEMTGTSFYEAKRFEQEVLRKDYESKTGVLLPPHNNEPDSFIRPTVRAIAPTAVYTNGCSCKKSKCLKLYCACFSNSTLCRPDCKCEGCLNSSDESLKNDNAIQVARKAVLDRNPKAFDNKIDQRGVSPLHQMGLVRPVFSRALPVRRMPEYDFRSLERVRTDSISPRDAVVATLAAPLEAYAKANVPGETKDEEPTMSVDNGESTVDNESVQDEDTEVKEDSTVSEESKVDDNATEKSEVASKSPDEIQPELASIATAASMQRPVAFNRNPSPHDAYYRPSPTYRQPFAWDARHYPREMEMRRAAYSYYDQGMPSQVPHHIADNRIPREMQPYQYRSFEPHTVLPLTDAHLPKQHRVGCKCKKSMCLKKYCECFQNGIKCGISCKCVNCGNKPCTMQANGSAEQTQAQATEEAVNTMVSLGQTVSLESEETPSSHVVFDNRDSSAISRPPSLASTINHTDGEESLRDHPKPCGKNLDFLATLATSALDDLKRDKRKAEEMELSKADSSEAENKRSCTGQSYDYYDNCYQQSYRWVSSTEQTLQSITTQVQNQTGPAAKPTKSVPSGKKGSQLPKGLTFRKVCSNCGRQRAEHGEFGFGNKCPLTTCGRCGANAHCHEVNKVPMGVMCTLTENDGAIPGCSNKYEAVLADLAARAEMRAEMSRAE</sequence>
<feature type="region of interest" description="Disordered" evidence="4">
    <location>
        <begin position="706"/>
        <end position="731"/>
    </location>
</feature>
<dbReference type="PROSITE" id="PS51634">
    <property type="entry name" value="CRC"/>
    <property type="match status" value="1"/>
</dbReference>
<dbReference type="GO" id="GO:0005634">
    <property type="term" value="C:nucleus"/>
    <property type="evidence" value="ECO:0007669"/>
    <property type="project" value="UniProtKB-SubCell"/>
</dbReference>
<evidence type="ECO:0000256" key="3">
    <source>
        <dbReference type="ARBA" id="ARBA00023242"/>
    </source>
</evidence>
<comment type="caution">
    <text evidence="6">The sequence shown here is derived from an EMBL/GenBank/DDBJ whole genome shotgun (WGS) entry which is preliminary data.</text>
</comment>
<keyword evidence="7" id="KW-1185">Reference proteome</keyword>
<feature type="region of interest" description="Disordered" evidence="4">
    <location>
        <begin position="1"/>
        <end position="116"/>
    </location>
</feature>
<dbReference type="InterPro" id="IPR005172">
    <property type="entry name" value="CRC"/>
</dbReference>
<feature type="region of interest" description="Disordered" evidence="4">
    <location>
        <begin position="599"/>
        <end position="630"/>
    </location>
</feature>
<keyword evidence="3" id="KW-0539">Nucleus</keyword>
<feature type="domain" description="CRC" evidence="5">
    <location>
        <begin position="213"/>
        <end position="553"/>
    </location>
</feature>
<feature type="compositionally biased region" description="Basic and acidic residues" evidence="4">
    <location>
        <begin position="618"/>
        <end position="629"/>
    </location>
</feature>
<feature type="compositionally biased region" description="Basic and acidic residues" evidence="4">
    <location>
        <begin position="378"/>
        <end position="405"/>
    </location>
</feature>
<feature type="compositionally biased region" description="Pro residues" evidence="4">
    <location>
        <begin position="24"/>
        <end position="33"/>
    </location>
</feature>
<dbReference type="InterPro" id="IPR028307">
    <property type="entry name" value="Lin-54_fam"/>
</dbReference>